<gene>
    <name evidence="7" type="ORF">AB1Y20_013589</name>
</gene>
<dbReference type="Proteomes" id="UP001515480">
    <property type="component" value="Unassembled WGS sequence"/>
</dbReference>
<evidence type="ECO:0000256" key="5">
    <source>
        <dbReference type="ARBA" id="ARBA00023136"/>
    </source>
</evidence>
<keyword evidence="3 6" id="KW-0812">Transmembrane</keyword>
<dbReference type="AlphaFoldDB" id="A0AB34IFZ8"/>
<proteinExistence type="inferred from homology"/>
<feature type="transmembrane region" description="Helical" evidence="6">
    <location>
        <begin position="109"/>
        <end position="127"/>
    </location>
</feature>
<keyword evidence="5 6" id="KW-0472">Membrane</keyword>
<evidence type="ECO:0000313" key="8">
    <source>
        <dbReference type="Proteomes" id="UP001515480"/>
    </source>
</evidence>
<protein>
    <recommendedName>
        <fullName evidence="9">Peroxisomal membrane protein MPV17</fullName>
    </recommendedName>
</protein>
<accession>A0AB34IFZ8</accession>
<sequence length="247" mass="27437">MEGLEHHTLHHFTLTHFLPTLAPLLSRATHRALLPSTLFSSLLFHPPLPHVAMALLLRLFRPLRAYAAASRAAPLSVAFTTCVAKGAASDSIAQLQFEKKPRLDVRRTLAFALFSGAYLGLGQHFVYNVLFTRLFGSSTGARTALKKVLADALVHVPCVYLPLYYPFETVALGKGSVRDGLARYAEDAPSVLMTYWCTWPAVHALNFSVVPQELRIAFVASVSFFWLIYLSYASHKEDPSSQHQKSR</sequence>
<dbReference type="GO" id="GO:0016020">
    <property type="term" value="C:membrane"/>
    <property type="evidence" value="ECO:0007669"/>
    <property type="project" value="UniProtKB-SubCell"/>
</dbReference>
<comment type="caution">
    <text evidence="7">The sequence shown here is derived from an EMBL/GenBank/DDBJ whole genome shotgun (WGS) entry which is preliminary data.</text>
</comment>
<dbReference type="PANTHER" id="PTHR11266">
    <property type="entry name" value="PEROXISOMAL MEMBRANE PROTEIN 2, PXMP2 MPV17"/>
    <property type="match status" value="1"/>
</dbReference>
<dbReference type="InterPro" id="IPR007248">
    <property type="entry name" value="Mpv17_PMP22"/>
</dbReference>
<feature type="transmembrane region" description="Helical" evidence="6">
    <location>
        <begin position="214"/>
        <end position="232"/>
    </location>
</feature>
<evidence type="ECO:0000313" key="7">
    <source>
        <dbReference type="EMBL" id="KAL1499074.1"/>
    </source>
</evidence>
<dbReference type="Pfam" id="PF04117">
    <property type="entry name" value="Mpv17_PMP22"/>
    <property type="match status" value="1"/>
</dbReference>
<comment type="subcellular location">
    <subcellularLocation>
        <location evidence="1">Membrane</location>
        <topology evidence="1">Multi-pass membrane protein</topology>
    </subcellularLocation>
</comment>
<evidence type="ECO:0000256" key="1">
    <source>
        <dbReference type="ARBA" id="ARBA00004141"/>
    </source>
</evidence>
<comment type="similarity">
    <text evidence="2 6">Belongs to the peroxisomal membrane protein PXMP2/4 family.</text>
</comment>
<evidence type="ECO:0008006" key="9">
    <source>
        <dbReference type="Google" id="ProtNLM"/>
    </source>
</evidence>
<evidence type="ECO:0000256" key="4">
    <source>
        <dbReference type="ARBA" id="ARBA00022989"/>
    </source>
</evidence>
<dbReference type="GO" id="GO:0005737">
    <property type="term" value="C:cytoplasm"/>
    <property type="evidence" value="ECO:0007669"/>
    <property type="project" value="TreeGrafter"/>
</dbReference>
<keyword evidence="4 6" id="KW-1133">Transmembrane helix</keyword>
<name>A0AB34IFZ8_PRYPA</name>
<evidence type="ECO:0000256" key="6">
    <source>
        <dbReference type="RuleBase" id="RU363053"/>
    </source>
</evidence>
<keyword evidence="8" id="KW-1185">Reference proteome</keyword>
<reference evidence="7 8" key="1">
    <citation type="journal article" date="2024" name="Science">
        <title>Giant polyketide synthase enzymes in the biosynthesis of giant marine polyether toxins.</title>
        <authorList>
            <person name="Fallon T.R."/>
            <person name="Shende V.V."/>
            <person name="Wierzbicki I.H."/>
            <person name="Pendleton A.L."/>
            <person name="Watervoot N.F."/>
            <person name="Auber R.P."/>
            <person name="Gonzalez D.J."/>
            <person name="Wisecaver J.H."/>
            <person name="Moore B.S."/>
        </authorList>
    </citation>
    <scope>NUCLEOTIDE SEQUENCE [LARGE SCALE GENOMIC DNA]</scope>
    <source>
        <strain evidence="7 8">12B1</strain>
    </source>
</reference>
<organism evidence="7 8">
    <name type="scientific">Prymnesium parvum</name>
    <name type="common">Toxic golden alga</name>
    <dbReference type="NCBI Taxonomy" id="97485"/>
    <lineage>
        <taxon>Eukaryota</taxon>
        <taxon>Haptista</taxon>
        <taxon>Haptophyta</taxon>
        <taxon>Prymnesiophyceae</taxon>
        <taxon>Prymnesiales</taxon>
        <taxon>Prymnesiaceae</taxon>
        <taxon>Prymnesium</taxon>
    </lineage>
</organism>
<evidence type="ECO:0000256" key="2">
    <source>
        <dbReference type="ARBA" id="ARBA00006824"/>
    </source>
</evidence>
<dbReference type="EMBL" id="JBGBPQ010000026">
    <property type="protein sequence ID" value="KAL1499074.1"/>
    <property type="molecule type" value="Genomic_DNA"/>
</dbReference>
<evidence type="ECO:0000256" key="3">
    <source>
        <dbReference type="ARBA" id="ARBA00022692"/>
    </source>
</evidence>